<gene>
    <name evidence="2" type="ORF">LODBEIA_P41090</name>
</gene>
<protein>
    <submittedName>
        <fullName evidence="2">Uncharacterized protein</fullName>
    </submittedName>
</protein>
<evidence type="ECO:0000256" key="1">
    <source>
        <dbReference type="SAM" id="MobiDB-lite"/>
    </source>
</evidence>
<feature type="region of interest" description="Disordered" evidence="1">
    <location>
        <begin position="62"/>
        <end position="93"/>
    </location>
</feature>
<proteinExistence type="predicted"/>
<feature type="compositionally biased region" description="Polar residues" evidence="1">
    <location>
        <begin position="72"/>
        <end position="84"/>
    </location>
</feature>
<keyword evidence="3" id="KW-1185">Reference proteome</keyword>
<feature type="region of interest" description="Disordered" evidence="1">
    <location>
        <begin position="222"/>
        <end position="245"/>
    </location>
</feature>
<evidence type="ECO:0000313" key="2">
    <source>
        <dbReference type="EMBL" id="CAK9440009.1"/>
    </source>
</evidence>
<accession>A0ABP0ZUP2</accession>
<dbReference type="GeneID" id="92209305"/>
<evidence type="ECO:0000313" key="3">
    <source>
        <dbReference type="Proteomes" id="UP001497383"/>
    </source>
</evidence>
<reference evidence="2 3" key="1">
    <citation type="submission" date="2024-03" db="EMBL/GenBank/DDBJ databases">
        <authorList>
            <person name="Brejova B."/>
        </authorList>
    </citation>
    <scope>NUCLEOTIDE SEQUENCE [LARGE SCALE GENOMIC DNA]</scope>
    <source>
        <strain evidence="2 3">CBS 14171</strain>
    </source>
</reference>
<name>A0ABP0ZUP2_9ASCO</name>
<feature type="compositionally biased region" description="Low complexity" evidence="1">
    <location>
        <begin position="230"/>
        <end position="244"/>
    </location>
</feature>
<dbReference type="Proteomes" id="UP001497383">
    <property type="component" value="Chromosome 5"/>
</dbReference>
<dbReference type="EMBL" id="OZ022409">
    <property type="protein sequence ID" value="CAK9440009.1"/>
    <property type="molecule type" value="Genomic_DNA"/>
</dbReference>
<organism evidence="2 3">
    <name type="scientific">Lodderomyces beijingensis</name>
    <dbReference type="NCBI Taxonomy" id="1775926"/>
    <lineage>
        <taxon>Eukaryota</taxon>
        <taxon>Fungi</taxon>
        <taxon>Dikarya</taxon>
        <taxon>Ascomycota</taxon>
        <taxon>Saccharomycotina</taxon>
        <taxon>Pichiomycetes</taxon>
        <taxon>Debaryomycetaceae</taxon>
        <taxon>Candida/Lodderomyces clade</taxon>
        <taxon>Lodderomyces</taxon>
    </lineage>
</organism>
<sequence>MQVTHETQFLNAPSASTPKSFKRFFKANPNDLSKFKGLPTSTVTVDVNADFDLNCKETTIKKTTAPGEAEKPQSNQGTKDNGSTKSESESESVKVKSFNVHQLLKSVIKKKHTTVESFGVRRFLKSVFKKHTKIESRSESVNAAQLLRPCIKKHTKFEPVTESVSVSECQSVKVQSFTAGQFSIKSAAPKFQPDAVVLNAARDVSHSSCFDSSSLFGTTNKAYQRNATRSNSNSSSSSSSKSSNTKPKFLELFADGHSEESMRLLDAFENRARLVQFSPHVIEHEFVEVTYDDDEQGQQPVQAKQSPQQKQPVQQPVQVQEQQKVLVPQPCRYHVQKVKAKFMRLQSKMTGWFQIKSKSNHGLLFDTEGLSAESIETLRNPGRSWLNYEEALVNKCVEVDKSKAVPREKQRAASSTKYGRVFMGFGYMDESWGFNTITKSNTNKNRHP</sequence>
<dbReference type="RefSeq" id="XP_066831047.1">
    <property type="nucleotide sequence ID" value="XM_066974294.1"/>
</dbReference>